<evidence type="ECO:0000313" key="2">
    <source>
        <dbReference type="Proteomes" id="UP001652461"/>
    </source>
</evidence>
<dbReference type="EMBL" id="JAOQKC010000002">
    <property type="protein sequence ID" value="MCU6695636.1"/>
    <property type="molecule type" value="Genomic_DNA"/>
</dbReference>
<comment type="caution">
    <text evidence="1">The sequence shown here is derived from an EMBL/GenBank/DDBJ whole genome shotgun (WGS) entry which is preliminary data.</text>
</comment>
<sequence>MAGENRKEVFFKAIGYRAEAENVYVRLQMNFPLADEGMKNSRPVVKRTDLSRGGI</sequence>
<dbReference type="RefSeq" id="WP_262670588.1">
    <property type="nucleotide sequence ID" value="NZ_JAOQKC010000002.1"/>
</dbReference>
<keyword evidence="2" id="KW-1185">Reference proteome</keyword>
<organism evidence="1 2">
    <name type="scientific">Laedolimicola ammoniilytica</name>
    <dbReference type="NCBI Taxonomy" id="2981771"/>
    <lineage>
        <taxon>Bacteria</taxon>
        <taxon>Bacillati</taxon>
        <taxon>Bacillota</taxon>
        <taxon>Clostridia</taxon>
        <taxon>Lachnospirales</taxon>
        <taxon>Lachnospiraceae</taxon>
        <taxon>Laedolimicola</taxon>
    </lineage>
</organism>
<protein>
    <submittedName>
        <fullName evidence="1">Uncharacterized protein</fullName>
    </submittedName>
</protein>
<name>A0ABT2RTK9_9FIRM</name>
<evidence type="ECO:0000313" key="1">
    <source>
        <dbReference type="EMBL" id="MCU6695636.1"/>
    </source>
</evidence>
<proteinExistence type="predicted"/>
<accession>A0ABT2RTK9</accession>
<dbReference type="Proteomes" id="UP001652461">
    <property type="component" value="Unassembled WGS sequence"/>
</dbReference>
<reference evidence="1 2" key="1">
    <citation type="journal article" date="2021" name="ISME Commun">
        <title>Automated analysis of genomic sequences facilitates high-throughput and comprehensive description of bacteria.</title>
        <authorList>
            <person name="Hitch T.C.A."/>
        </authorList>
    </citation>
    <scope>NUCLEOTIDE SEQUENCE [LARGE SCALE GENOMIC DNA]</scope>
    <source>
        <strain evidence="1 2">Sanger_04</strain>
    </source>
</reference>
<gene>
    <name evidence="1" type="ORF">OCV63_01830</name>
</gene>